<evidence type="ECO:0000256" key="8">
    <source>
        <dbReference type="ARBA" id="ARBA00032824"/>
    </source>
</evidence>
<evidence type="ECO:0000256" key="5">
    <source>
        <dbReference type="ARBA" id="ARBA00023002"/>
    </source>
</evidence>
<dbReference type="InterPro" id="IPR036249">
    <property type="entry name" value="Thioredoxin-like_sf"/>
</dbReference>
<sequence length="220" mass="24451">MMLKVALDAFRAEFIEKFPKEKAAIMQCATDALAVEFQTRQLLQVGDIAPDFRMPNAVGKKIRLSEKLKEGAVILTFYRGGWCPYCNLELRAYQKLLPQIDELGASLIAVSPQTPDASLSTAEKNDLEFDVLSDVGSKVAEAYGIAFTLPDELKALYTELGHPLPDTNGTDDWMLPIPATFVIDQNQRVILAHVDVDYRDRLEPSQVISVLQKLQIPEAA</sequence>
<evidence type="ECO:0000256" key="6">
    <source>
        <dbReference type="ARBA" id="ARBA00023157"/>
    </source>
</evidence>
<evidence type="ECO:0000256" key="3">
    <source>
        <dbReference type="ARBA" id="ARBA00022559"/>
    </source>
</evidence>
<dbReference type="SUPFAM" id="SSF52833">
    <property type="entry name" value="Thioredoxin-like"/>
    <property type="match status" value="1"/>
</dbReference>
<evidence type="ECO:0000256" key="9">
    <source>
        <dbReference type="ARBA" id="ARBA00038489"/>
    </source>
</evidence>
<evidence type="ECO:0000313" key="13">
    <source>
        <dbReference type="EMBL" id="NEU76788.1"/>
    </source>
</evidence>
<dbReference type="Proteomes" id="UP000031549">
    <property type="component" value="Unassembled WGS sequence"/>
</dbReference>
<dbReference type="CDD" id="cd02970">
    <property type="entry name" value="PRX_like2"/>
    <property type="match status" value="1"/>
</dbReference>
<dbReference type="PROSITE" id="PS51352">
    <property type="entry name" value="THIOREDOXIN_2"/>
    <property type="match status" value="1"/>
</dbReference>
<dbReference type="InterPro" id="IPR000866">
    <property type="entry name" value="AhpC/TSA"/>
</dbReference>
<keyword evidence="3" id="KW-0575">Peroxidase</keyword>
<dbReference type="Pfam" id="PF00578">
    <property type="entry name" value="AhpC-TSA"/>
    <property type="match status" value="1"/>
</dbReference>
<gene>
    <name evidence="13" type="ORF">PI95_030835</name>
</gene>
<keyword evidence="7" id="KW-0676">Redox-active center</keyword>
<keyword evidence="14" id="KW-1185">Reference proteome</keyword>
<dbReference type="PANTHER" id="PTHR42801">
    <property type="entry name" value="THIOREDOXIN-DEPENDENT PEROXIDE REDUCTASE"/>
    <property type="match status" value="1"/>
</dbReference>
<evidence type="ECO:0000256" key="10">
    <source>
        <dbReference type="ARBA" id="ARBA00041373"/>
    </source>
</evidence>
<feature type="domain" description="Thioredoxin" evidence="12">
    <location>
        <begin position="43"/>
        <end position="216"/>
    </location>
</feature>
<evidence type="ECO:0000256" key="7">
    <source>
        <dbReference type="ARBA" id="ARBA00023284"/>
    </source>
</evidence>
<evidence type="ECO:0000256" key="11">
    <source>
        <dbReference type="ARBA" id="ARBA00049091"/>
    </source>
</evidence>
<dbReference type="InterPro" id="IPR013766">
    <property type="entry name" value="Thioredoxin_domain"/>
</dbReference>
<dbReference type="GO" id="GO:0008379">
    <property type="term" value="F:thioredoxin peroxidase activity"/>
    <property type="evidence" value="ECO:0007669"/>
    <property type="project" value="TreeGrafter"/>
</dbReference>
<protein>
    <recommendedName>
        <fullName evidence="2">thioredoxin-dependent peroxiredoxin</fullName>
        <ecNumber evidence="2">1.11.1.24</ecNumber>
    </recommendedName>
    <alternativeName>
        <fullName evidence="10">Bacterioferritin comigratory protein</fullName>
    </alternativeName>
    <alternativeName>
        <fullName evidence="8">Thioredoxin peroxidase</fullName>
    </alternativeName>
</protein>
<evidence type="ECO:0000313" key="14">
    <source>
        <dbReference type="Proteomes" id="UP000031549"/>
    </source>
</evidence>
<evidence type="ECO:0000256" key="4">
    <source>
        <dbReference type="ARBA" id="ARBA00022862"/>
    </source>
</evidence>
<evidence type="ECO:0000259" key="12">
    <source>
        <dbReference type="PROSITE" id="PS51352"/>
    </source>
</evidence>
<proteinExistence type="inferred from homology"/>
<dbReference type="EC" id="1.11.1.24" evidence="2"/>
<reference evidence="13 14" key="1">
    <citation type="journal article" date="2015" name="Genome Announc.">
        <title>Draft Genome Sequence of Cyanobacterium Hassallia byssoidea Strain VB512170, Isolated from Monuments in India.</title>
        <authorList>
            <person name="Singh D."/>
            <person name="Chandrababunaidu M.M."/>
            <person name="Panda A."/>
            <person name="Sen D."/>
            <person name="Bhattacharyya S."/>
            <person name="Adhikary S.P."/>
            <person name="Tripathy S."/>
        </authorList>
    </citation>
    <scope>NUCLEOTIDE SEQUENCE [LARGE SCALE GENOMIC DNA]</scope>
    <source>
        <strain evidence="13 14">VB512170</strain>
    </source>
</reference>
<evidence type="ECO:0000256" key="2">
    <source>
        <dbReference type="ARBA" id="ARBA00013017"/>
    </source>
</evidence>
<comment type="catalytic activity">
    <reaction evidence="11">
        <text>a hydroperoxide + [thioredoxin]-dithiol = an alcohol + [thioredoxin]-disulfide + H2O</text>
        <dbReference type="Rhea" id="RHEA:62620"/>
        <dbReference type="Rhea" id="RHEA-COMP:10698"/>
        <dbReference type="Rhea" id="RHEA-COMP:10700"/>
        <dbReference type="ChEBI" id="CHEBI:15377"/>
        <dbReference type="ChEBI" id="CHEBI:29950"/>
        <dbReference type="ChEBI" id="CHEBI:30879"/>
        <dbReference type="ChEBI" id="CHEBI:35924"/>
        <dbReference type="ChEBI" id="CHEBI:50058"/>
        <dbReference type="EC" id="1.11.1.24"/>
    </reaction>
</comment>
<keyword evidence="4" id="KW-0049">Antioxidant</keyword>
<comment type="similarity">
    <text evidence="9">Belongs to the peroxiredoxin family. BCP/PrxQ subfamily.</text>
</comment>
<dbReference type="GO" id="GO:0005737">
    <property type="term" value="C:cytoplasm"/>
    <property type="evidence" value="ECO:0007669"/>
    <property type="project" value="TreeGrafter"/>
</dbReference>
<dbReference type="InterPro" id="IPR050924">
    <property type="entry name" value="Peroxiredoxin_BCP/PrxQ"/>
</dbReference>
<keyword evidence="5" id="KW-0560">Oxidoreductase</keyword>
<dbReference type="GO" id="GO:0045454">
    <property type="term" value="P:cell redox homeostasis"/>
    <property type="evidence" value="ECO:0007669"/>
    <property type="project" value="TreeGrafter"/>
</dbReference>
<accession>A0A846HIM2</accession>
<evidence type="ECO:0000256" key="1">
    <source>
        <dbReference type="ARBA" id="ARBA00003330"/>
    </source>
</evidence>
<keyword evidence="6" id="KW-1015">Disulfide bond</keyword>
<organism evidence="13 14">
    <name type="scientific">Hassallia byssoidea VB512170</name>
    <dbReference type="NCBI Taxonomy" id="1304833"/>
    <lineage>
        <taxon>Bacteria</taxon>
        <taxon>Bacillati</taxon>
        <taxon>Cyanobacteriota</taxon>
        <taxon>Cyanophyceae</taxon>
        <taxon>Nostocales</taxon>
        <taxon>Tolypothrichaceae</taxon>
        <taxon>Hassallia</taxon>
    </lineage>
</organism>
<dbReference type="PANTHER" id="PTHR42801:SF7">
    <property type="entry name" value="SLL1159 PROTEIN"/>
    <property type="match status" value="1"/>
</dbReference>
<comment type="caution">
    <text evidence="13">The sequence shown here is derived from an EMBL/GenBank/DDBJ whole genome shotgun (WGS) entry which is preliminary data.</text>
</comment>
<comment type="function">
    <text evidence="1">Thiol-specific peroxidase that catalyzes the reduction of hydrogen peroxide and organic hydroperoxides to water and alcohols, respectively. Plays a role in cell protection against oxidative stress by detoxifying peroxides and as sensor of hydrogen peroxide-mediated signaling events.</text>
</comment>
<dbReference type="AlphaFoldDB" id="A0A846HIM2"/>
<dbReference type="EMBL" id="JTCM02000132">
    <property type="protein sequence ID" value="NEU76788.1"/>
    <property type="molecule type" value="Genomic_DNA"/>
</dbReference>
<dbReference type="GO" id="GO:0034599">
    <property type="term" value="P:cellular response to oxidative stress"/>
    <property type="evidence" value="ECO:0007669"/>
    <property type="project" value="TreeGrafter"/>
</dbReference>
<dbReference type="Gene3D" id="3.40.30.10">
    <property type="entry name" value="Glutaredoxin"/>
    <property type="match status" value="1"/>
</dbReference>
<name>A0A846HIM2_9CYAN</name>